<name>A0ABD1GJ78_SALDI</name>
<evidence type="ECO:0000256" key="2">
    <source>
        <dbReference type="ARBA" id="ARBA00023315"/>
    </source>
</evidence>
<evidence type="ECO:0000313" key="4">
    <source>
        <dbReference type="Proteomes" id="UP001567538"/>
    </source>
</evidence>
<protein>
    <submittedName>
        <fullName evidence="3">Anthocyanidin 3-O-glucoside 6''-O-acyltransferase-like</fullName>
    </submittedName>
</protein>
<reference evidence="3 4" key="1">
    <citation type="submission" date="2024-06" db="EMBL/GenBank/DDBJ databases">
        <title>A chromosome level genome sequence of Diviner's sage (Salvia divinorum).</title>
        <authorList>
            <person name="Ford S.A."/>
            <person name="Ro D.-K."/>
            <person name="Ness R.W."/>
            <person name="Phillips M.A."/>
        </authorList>
    </citation>
    <scope>NUCLEOTIDE SEQUENCE [LARGE SCALE GENOMIC DNA]</scope>
    <source>
        <strain evidence="3">SAF-2024a</strain>
        <tissue evidence="3">Leaf</tissue>
    </source>
</reference>
<dbReference type="Pfam" id="PF02458">
    <property type="entry name" value="Transferase"/>
    <property type="match status" value="1"/>
</dbReference>
<dbReference type="InterPro" id="IPR051504">
    <property type="entry name" value="Plant_metabolite_acyltrans"/>
</dbReference>
<gene>
    <name evidence="3" type="ORF">AAHA92_20045</name>
</gene>
<dbReference type="AlphaFoldDB" id="A0ABD1GJ78"/>
<accession>A0ABD1GJ78</accession>
<dbReference type="GO" id="GO:0016747">
    <property type="term" value="F:acyltransferase activity, transferring groups other than amino-acyl groups"/>
    <property type="evidence" value="ECO:0007669"/>
    <property type="project" value="UniProtKB-ARBA"/>
</dbReference>
<keyword evidence="1" id="KW-0808">Transferase</keyword>
<dbReference type="PANTHER" id="PTHR31625">
    <property type="match status" value="1"/>
</dbReference>
<dbReference type="Proteomes" id="UP001567538">
    <property type="component" value="Unassembled WGS sequence"/>
</dbReference>
<keyword evidence="2" id="KW-0012">Acyltransferase</keyword>
<organism evidence="3 4">
    <name type="scientific">Salvia divinorum</name>
    <name type="common">Maria pastora</name>
    <name type="synonym">Diviner's sage</name>
    <dbReference type="NCBI Taxonomy" id="28513"/>
    <lineage>
        <taxon>Eukaryota</taxon>
        <taxon>Viridiplantae</taxon>
        <taxon>Streptophyta</taxon>
        <taxon>Embryophyta</taxon>
        <taxon>Tracheophyta</taxon>
        <taxon>Spermatophyta</taxon>
        <taxon>Magnoliopsida</taxon>
        <taxon>eudicotyledons</taxon>
        <taxon>Gunneridae</taxon>
        <taxon>Pentapetalae</taxon>
        <taxon>asterids</taxon>
        <taxon>lamiids</taxon>
        <taxon>Lamiales</taxon>
        <taxon>Lamiaceae</taxon>
        <taxon>Nepetoideae</taxon>
        <taxon>Mentheae</taxon>
        <taxon>Salviinae</taxon>
        <taxon>Salvia</taxon>
        <taxon>Salvia subgen. Calosphace</taxon>
    </lineage>
</organism>
<dbReference type="EMBL" id="JBEAFC010000008">
    <property type="protein sequence ID" value="KAL1543026.1"/>
    <property type="molecule type" value="Genomic_DNA"/>
</dbReference>
<proteinExistence type="predicted"/>
<comment type="caution">
    <text evidence="3">The sequence shown here is derived from an EMBL/GenBank/DDBJ whole genome shotgun (WGS) entry which is preliminary data.</text>
</comment>
<evidence type="ECO:0000256" key="1">
    <source>
        <dbReference type="ARBA" id="ARBA00022679"/>
    </source>
</evidence>
<evidence type="ECO:0000313" key="3">
    <source>
        <dbReference type="EMBL" id="KAL1543026.1"/>
    </source>
</evidence>
<dbReference type="Gene3D" id="3.30.559.10">
    <property type="entry name" value="Chloramphenicol acetyltransferase-like domain"/>
    <property type="match status" value="1"/>
</dbReference>
<keyword evidence="4" id="KW-1185">Reference proteome</keyword>
<dbReference type="InterPro" id="IPR023213">
    <property type="entry name" value="CAT-like_dom_sf"/>
</dbReference>
<sequence>MAVKIVETHSVSPPLSGGGADQSLPLVYFDMTWLDFILTEALHFYPLNCSQSHFLDTIVVQLKNSLSLTLKHFHPLASNIIFPLTPSAMPATAAAALALTVATSDADFATLVSNSPKSAAEFHQFVPQMPPALYSATDIRFSTVAVQLTLFPD</sequence>